<evidence type="ECO:0000256" key="7">
    <source>
        <dbReference type="ARBA" id="ARBA00023136"/>
    </source>
</evidence>
<keyword evidence="3" id="KW-0813">Transport</keyword>
<dbReference type="CDD" id="cd17503">
    <property type="entry name" value="MFS_LmrB_MDR_like"/>
    <property type="match status" value="1"/>
</dbReference>
<feature type="transmembrane region" description="Helical" evidence="8">
    <location>
        <begin position="204"/>
        <end position="226"/>
    </location>
</feature>
<reference evidence="10 11" key="1">
    <citation type="submission" date="2022-03" db="EMBL/GenBank/DDBJ databases">
        <title>Draft genome sequence of Furfurilactobacillus curtus JCM 31185.</title>
        <authorList>
            <person name="Suzuki S."/>
            <person name="Endo A."/>
            <person name="Kajikawa A."/>
        </authorList>
    </citation>
    <scope>NUCLEOTIDE SEQUENCE [LARGE SCALE GENOMIC DNA]</scope>
    <source>
        <strain evidence="10 11">JCM 31185</strain>
    </source>
</reference>
<feature type="transmembrane region" description="Helical" evidence="8">
    <location>
        <begin position="86"/>
        <end position="110"/>
    </location>
</feature>
<dbReference type="InterPro" id="IPR036259">
    <property type="entry name" value="MFS_trans_sf"/>
</dbReference>
<comment type="caution">
    <text evidence="10">The sequence shown here is derived from an EMBL/GenBank/DDBJ whole genome shotgun (WGS) entry which is preliminary data.</text>
</comment>
<comment type="similarity">
    <text evidence="2">Belongs to the major facilitator superfamily. EmrB family.</text>
</comment>
<dbReference type="Pfam" id="PF07690">
    <property type="entry name" value="MFS_1"/>
    <property type="match status" value="1"/>
</dbReference>
<keyword evidence="11" id="KW-1185">Reference proteome</keyword>
<dbReference type="Gene3D" id="1.20.1250.20">
    <property type="entry name" value="MFS general substrate transporter like domains"/>
    <property type="match status" value="1"/>
</dbReference>
<evidence type="ECO:0000259" key="9">
    <source>
        <dbReference type="PROSITE" id="PS50850"/>
    </source>
</evidence>
<organism evidence="10 11">
    <name type="scientific">Furfurilactobacillus curtus</name>
    <dbReference type="NCBI Taxonomy" id="1746200"/>
    <lineage>
        <taxon>Bacteria</taxon>
        <taxon>Bacillati</taxon>
        <taxon>Bacillota</taxon>
        <taxon>Bacilli</taxon>
        <taxon>Lactobacillales</taxon>
        <taxon>Lactobacillaceae</taxon>
        <taxon>Furfurilactobacillus</taxon>
    </lineage>
</organism>
<protein>
    <submittedName>
        <fullName evidence="10">MFS transporter</fullName>
    </submittedName>
</protein>
<proteinExistence type="inferred from homology"/>
<evidence type="ECO:0000256" key="2">
    <source>
        <dbReference type="ARBA" id="ARBA00008537"/>
    </source>
</evidence>
<dbReference type="PANTHER" id="PTHR42718:SF9">
    <property type="entry name" value="MAJOR FACILITATOR SUPERFAMILY MULTIDRUG TRANSPORTER MFSC"/>
    <property type="match status" value="1"/>
</dbReference>
<keyword evidence="7 8" id="KW-0472">Membrane</keyword>
<keyword evidence="5 8" id="KW-0812">Transmembrane</keyword>
<feature type="transmembrane region" description="Helical" evidence="8">
    <location>
        <begin position="335"/>
        <end position="358"/>
    </location>
</feature>
<keyword evidence="4" id="KW-1003">Cell membrane</keyword>
<name>A0ABQ5JM51_9LACO</name>
<feature type="transmembrane region" description="Helical" evidence="8">
    <location>
        <begin position="232"/>
        <end position="254"/>
    </location>
</feature>
<evidence type="ECO:0000313" key="10">
    <source>
        <dbReference type="EMBL" id="GKT05559.1"/>
    </source>
</evidence>
<comment type="subcellular location">
    <subcellularLocation>
        <location evidence="1">Cell membrane</location>
        <topology evidence="1">Multi-pass membrane protein</topology>
    </subcellularLocation>
</comment>
<dbReference type="NCBIfam" id="TIGR00711">
    <property type="entry name" value="efflux_EmrB"/>
    <property type="match status" value="1"/>
</dbReference>
<evidence type="ECO:0000256" key="4">
    <source>
        <dbReference type="ARBA" id="ARBA00022475"/>
    </source>
</evidence>
<evidence type="ECO:0000256" key="1">
    <source>
        <dbReference type="ARBA" id="ARBA00004651"/>
    </source>
</evidence>
<dbReference type="Gene3D" id="1.20.1720.10">
    <property type="entry name" value="Multidrug resistance protein D"/>
    <property type="match status" value="1"/>
</dbReference>
<feature type="transmembrane region" description="Helical" evidence="8">
    <location>
        <begin position="53"/>
        <end position="74"/>
    </location>
</feature>
<feature type="transmembrane region" description="Helical" evidence="8">
    <location>
        <begin position="364"/>
        <end position="386"/>
    </location>
</feature>
<evidence type="ECO:0000256" key="3">
    <source>
        <dbReference type="ARBA" id="ARBA00022448"/>
    </source>
</evidence>
<feature type="transmembrane region" description="Helical" evidence="8">
    <location>
        <begin position="305"/>
        <end position="323"/>
    </location>
</feature>
<dbReference type="PANTHER" id="PTHR42718">
    <property type="entry name" value="MAJOR FACILITATOR SUPERFAMILY MULTIDRUG TRANSPORTER MFSC"/>
    <property type="match status" value="1"/>
</dbReference>
<dbReference type="PROSITE" id="PS50850">
    <property type="entry name" value="MFS"/>
    <property type="match status" value="1"/>
</dbReference>
<feature type="transmembrane region" description="Helical" evidence="8">
    <location>
        <begin position="172"/>
        <end position="192"/>
    </location>
</feature>
<dbReference type="InterPro" id="IPR011701">
    <property type="entry name" value="MFS"/>
</dbReference>
<accession>A0ABQ5JM51</accession>
<dbReference type="InterPro" id="IPR020846">
    <property type="entry name" value="MFS_dom"/>
</dbReference>
<feature type="transmembrane region" description="Helical" evidence="8">
    <location>
        <begin position="274"/>
        <end position="299"/>
    </location>
</feature>
<feature type="transmembrane region" description="Helical" evidence="8">
    <location>
        <begin position="445"/>
        <end position="463"/>
    </location>
</feature>
<sequence length="481" mass="51936">MSETEQMTKQQHRALVKVAAILVVGAIAPMLDTTMTNVAIATIMKSLNSTVDIVQWVTTGYVLAMGVGVPFTGWAVDRFNGKMVNLVGLALFLIGSVISGTATTITALIIGRLIQGAGSGIMIPLLTTLIVRAAGGKNLGSLMAIIGLPMVLIPILGPTIGGYIIQQLNWHWIFYVNIPIAVISIGLIMWLMPDFKPPFPNKRFDWLSFLMLGGMFSGLIIGIVQYSTHDNLAAMGVLLPIFVGLDLMVAYVLYARRFPDRALVNLDMFKFPNFSGSMCILLMSGITVNGAMFILPLYLQNVRGLSVAWAGTYLISQGIGMFISRTQVGKLTDQIGARWVVIVAVVISVLSTLPFAYFDANTSKYLVLVVLFFRGIAQAGMTIPVMSDSYVSLPKELVSQATTATRMLQNVGGAFGSAILATVIQNQINGVVPTVTKLTNAYHMAFIWSVVFTGLAIVPAWFLTHHRSTTSVSEKTSKEAA</sequence>
<feature type="transmembrane region" description="Helical" evidence="8">
    <location>
        <begin position="142"/>
        <end position="166"/>
    </location>
</feature>
<evidence type="ECO:0000256" key="8">
    <source>
        <dbReference type="SAM" id="Phobius"/>
    </source>
</evidence>
<dbReference type="EMBL" id="BQXO01000002">
    <property type="protein sequence ID" value="GKT05559.1"/>
    <property type="molecule type" value="Genomic_DNA"/>
</dbReference>
<gene>
    <name evidence="10" type="ORF">JCM31185_08480</name>
</gene>
<evidence type="ECO:0000313" key="11">
    <source>
        <dbReference type="Proteomes" id="UP001628078"/>
    </source>
</evidence>
<keyword evidence="6 8" id="KW-1133">Transmembrane helix</keyword>
<dbReference type="SUPFAM" id="SSF103473">
    <property type="entry name" value="MFS general substrate transporter"/>
    <property type="match status" value="1"/>
</dbReference>
<dbReference type="InterPro" id="IPR004638">
    <property type="entry name" value="EmrB-like"/>
</dbReference>
<evidence type="ECO:0000256" key="5">
    <source>
        <dbReference type="ARBA" id="ARBA00022692"/>
    </source>
</evidence>
<evidence type="ECO:0000256" key="6">
    <source>
        <dbReference type="ARBA" id="ARBA00022989"/>
    </source>
</evidence>
<dbReference type="Proteomes" id="UP001628078">
    <property type="component" value="Unassembled WGS sequence"/>
</dbReference>
<feature type="domain" description="Major facilitator superfamily (MFS) profile" evidence="9">
    <location>
        <begin position="18"/>
        <end position="468"/>
    </location>
</feature>